<dbReference type="RefSeq" id="WP_394007098.1">
    <property type="nucleotide sequence ID" value="NZ_JBAFUR010000001.1"/>
</dbReference>
<proteinExistence type="predicted"/>
<protein>
    <submittedName>
        <fullName evidence="1">Uncharacterized protein</fullName>
    </submittedName>
</protein>
<reference evidence="1 2" key="1">
    <citation type="submission" date="2024-02" db="EMBL/GenBank/DDBJ databases">
        <title>Expansion and revision of Xanthobacter and proposal of Roseixanthobacter gen. nov.</title>
        <authorList>
            <person name="Soltysiak M.P.M."/>
            <person name="Jalihal A."/>
            <person name="Ory A."/>
            <person name="Chrisophersen C."/>
            <person name="Lee A.D."/>
            <person name="Boulton J."/>
            <person name="Springer M."/>
        </authorList>
    </citation>
    <scope>NUCLEOTIDE SEQUENCE [LARGE SCALE GENOMIC DNA]</scope>
    <source>
        <strain evidence="1 2">CB5</strain>
    </source>
</reference>
<name>A0ABW6ZBJ9_9HYPH</name>
<dbReference type="EMBL" id="JBAFUR010000001">
    <property type="protein sequence ID" value="MFG1250573.1"/>
    <property type="molecule type" value="Genomic_DNA"/>
</dbReference>
<organism evidence="1 2">
    <name type="scientific">Xanthobacter aminoxidans</name>
    <dbReference type="NCBI Taxonomy" id="186280"/>
    <lineage>
        <taxon>Bacteria</taxon>
        <taxon>Pseudomonadati</taxon>
        <taxon>Pseudomonadota</taxon>
        <taxon>Alphaproteobacteria</taxon>
        <taxon>Hyphomicrobiales</taxon>
        <taxon>Xanthobacteraceae</taxon>
        <taxon>Xanthobacter</taxon>
    </lineage>
</organism>
<dbReference type="Proteomes" id="UP001604043">
    <property type="component" value="Unassembled WGS sequence"/>
</dbReference>
<accession>A0ABW6ZBJ9</accession>
<evidence type="ECO:0000313" key="2">
    <source>
        <dbReference type="Proteomes" id="UP001604043"/>
    </source>
</evidence>
<sequence>MLAKSPATETSELALPEIDPTVDDFVDPIFAAIAENIRCYSAWDAALTRRSRIEGKLGKDSAEVDAAEAFAHHQGKQAEEALACLIATVPTSREGFFALLEHLPTRACYGAAGGAGPEEEDFSTICQTLSASLREIGRRSAR</sequence>
<keyword evidence="2" id="KW-1185">Reference proteome</keyword>
<evidence type="ECO:0000313" key="1">
    <source>
        <dbReference type="EMBL" id="MFG1250573.1"/>
    </source>
</evidence>
<gene>
    <name evidence="1" type="ORF">V5F30_00045</name>
</gene>
<comment type="caution">
    <text evidence="1">The sequence shown here is derived from an EMBL/GenBank/DDBJ whole genome shotgun (WGS) entry which is preliminary data.</text>
</comment>